<dbReference type="AlphaFoldDB" id="A0A1H3MM08"/>
<dbReference type="RefSeq" id="WP_218132829.1">
    <property type="nucleotide sequence ID" value="NZ_FNOY01000062.1"/>
</dbReference>
<name>A0A1H3MM08_9PROT</name>
<sequence length="232" mass="26233">MANHNAGMAGKVSSGVEQLITRLREEGVQQGREEAQRIVEDAERRATWLTNQARAQAEEMLIKARDEAERLRRSGEEALQIAARDAVLNMKGFLGERFAIEVRRLIGEQLRDEALLREMILTIAGRVREDMGLDQVEQIEVLLPRDVIGLDELRRHPETLKEGSLSHFVLAIAQSLLREGVTFNHTPVDQRGITLRLTGQDLEVELTDEAIARLLLAHLQPRFRALLEGIVR</sequence>
<keyword evidence="1" id="KW-0175">Coiled coil</keyword>
<feature type="coiled-coil region" evidence="1">
    <location>
        <begin position="25"/>
        <end position="74"/>
    </location>
</feature>
<evidence type="ECO:0000313" key="3">
    <source>
        <dbReference type="Proteomes" id="UP000198640"/>
    </source>
</evidence>
<gene>
    <name evidence="2" type="ORF">SAMN05421881_106212</name>
</gene>
<proteinExistence type="predicted"/>
<evidence type="ECO:0000313" key="2">
    <source>
        <dbReference type="EMBL" id="SDY77782.1"/>
    </source>
</evidence>
<keyword evidence="3" id="KW-1185">Reference proteome</keyword>
<accession>A0A1H3MM08</accession>
<protein>
    <submittedName>
        <fullName evidence="2">V/A-type H+-transporting ATPase subunit E</fullName>
    </submittedName>
</protein>
<dbReference type="Gene3D" id="1.20.5.620">
    <property type="entry name" value="F1F0 ATP synthase subunit B, membrane domain"/>
    <property type="match status" value="1"/>
</dbReference>
<organism evidence="2 3">
    <name type="scientific">Nitrosomonas halophila</name>
    <dbReference type="NCBI Taxonomy" id="44576"/>
    <lineage>
        <taxon>Bacteria</taxon>
        <taxon>Pseudomonadati</taxon>
        <taxon>Pseudomonadota</taxon>
        <taxon>Betaproteobacteria</taxon>
        <taxon>Nitrosomonadales</taxon>
        <taxon>Nitrosomonadaceae</taxon>
        <taxon>Nitrosomonas</taxon>
    </lineage>
</organism>
<dbReference type="Proteomes" id="UP000198640">
    <property type="component" value="Unassembled WGS sequence"/>
</dbReference>
<dbReference type="EMBL" id="FNOY01000062">
    <property type="protein sequence ID" value="SDY77782.1"/>
    <property type="molecule type" value="Genomic_DNA"/>
</dbReference>
<reference evidence="2 3" key="1">
    <citation type="submission" date="2016-10" db="EMBL/GenBank/DDBJ databases">
        <authorList>
            <person name="de Groot N.N."/>
        </authorList>
    </citation>
    <scope>NUCLEOTIDE SEQUENCE [LARGE SCALE GENOMIC DNA]</scope>
    <source>
        <strain evidence="2 3">Nm1</strain>
    </source>
</reference>
<dbReference type="STRING" id="44576.SAMN05421881_106212"/>
<evidence type="ECO:0000256" key="1">
    <source>
        <dbReference type="SAM" id="Coils"/>
    </source>
</evidence>